<dbReference type="CDD" id="cd00093">
    <property type="entry name" value="HTH_XRE"/>
    <property type="match status" value="1"/>
</dbReference>
<gene>
    <name evidence="4" type="ORF">ACFSFX_13515</name>
</gene>
<keyword evidence="5" id="KW-1185">Reference proteome</keyword>
<dbReference type="SUPFAM" id="SSF47413">
    <property type="entry name" value="lambda repressor-like DNA-binding domains"/>
    <property type="match status" value="1"/>
</dbReference>
<feature type="compositionally biased region" description="Basic residues" evidence="2">
    <location>
        <begin position="97"/>
        <end position="107"/>
    </location>
</feature>
<evidence type="ECO:0000313" key="4">
    <source>
        <dbReference type="EMBL" id="MFD1847607.1"/>
    </source>
</evidence>
<dbReference type="InterPro" id="IPR001387">
    <property type="entry name" value="Cro/C1-type_HTH"/>
</dbReference>
<dbReference type="Pfam" id="PF01381">
    <property type="entry name" value="HTH_3"/>
    <property type="match status" value="1"/>
</dbReference>
<feature type="domain" description="HTH cro/C1-type" evidence="3">
    <location>
        <begin position="31"/>
        <end position="85"/>
    </location>
</feature>
<sequence length="118" mass="13405">MPLGVPIRPSETSPTRLQAWQNRREQVGARIRELRIARDLTQEALGLEAGLHRSMVVSVEWGRRTLAYERLWDVAEVLGVDVLDLFTKPSNLPTVAPHRRGRSKSNTRTRLSSEPDPK</sequence>
<evidence type="ECO:0000256" key="1">
    <source>
        <dbReference type="ARBA" id="ARBA00023125"/>
    </source>
</evidence>
<dbReference type="PROSITE" id="PS50943">
    <property type="entry name" value="HTH_CROC1"/>
    <property type="match status" value="1"/>
</dbReference>
<accession>A0ABW4QA79</accession>
<dbReference type="PANTHER" id="PTHR46797:SF1">
    <property type="entry name" value="METHYLPHOSPHONATE SYNTHASE"/>
    <property type="match status" value="1"/>
</dbReference>
<dbReference type="InterPro" id="IPR050807">
    <property type="entry name" value="TransReg_Diox_bact_type"/>
</dbReference>
<reference evidence="5" key="1">
    <citation type="journal article" date="2019" name="Int. J. Syst. Evol. Microbiol.">
        <title>The Global Catalogue of Microorganisms (GCM) 10K type strain sequencing project: providing services to taxonomists for standard genome sequencing and annotation.</title>
        <authorList>
            <consortium name="The Broad Institute Genomics Platform"/>
            <consortium name="The Broad Institute Genome Sequencing Center for Infectious Disease"/>
            <person name="Wu L."/>
            <person name="Ma J."/>
        </authorList>
    </citation>
    <scope>NUCLEOTIDE SEQUENCE [LARGE SCALE GENOMIC DNA]</scope>
    <source>
        <strain evidence="5">JCM 11496</strain>
    </source>
</reference>
<organism evidence="4 5">
    <name type="scientific">Arthrobacter flavus</name>
    <dbReference type="NCBI Taxonomy" id="95172"/>
    <lineage>
        <taxon>Bacteria</taxon>
        <taxon>Bacillati</taxon>
        <taxon>Actinomycetota</taxon>
        <taxon>Actinomycetes</taxon>
        <taxon>Micrococcales</taxon>
        <taxon>Micrococcaceae</taxon>
        <taxon>Arthrobacter</taxon>
    </lineage>
</organism>
<dbReference type="InterPro" id="IPR010982">
    <property type="entry name" value="Lambda_DNA-bd_dom_sf"/>
</dbReference>
<name>A0ABW4QA79_9MICC</name>
<dbReference type="PANTHER" id="PTHR46797">
    <property type="entry name" value="HTH-TYPE TRANSCRIPTIONAL REGULATOR"/>
    <property type="match status" value="1"/>
</dbReference>
<protein>
    <submittedName>
        <fullName evidence="4">Helix-turn-helix domain-containing protein</fullName>
    </submittedName>
</protein>
<evidence type="ECO:0000313" key="5">
    <source>
        <dbReference type="Proteomes" id="UP001597307"/>
    </source>
</evidence>
<comment type="caution">
    <text evidence="4">The sequence shown here is derived from an EMBL/GenBank/DDBJ whole genome shotgun (WGS) entry which is preliminary data.</text>
</comment>
<feature type="region of interest" description="Disordered" evidence="2">
    <location>
        <begin position="90"/>
        <end position="118"/>
    </location>
</feature>
<evidence type="ECO:0000259" key="3">
    <source>
        <dbReference type="PROSITE" id="PS50943"/>
    </source>
</evidence>
<dbReference type="EMBL" id="JBHUGA010000060">
    <property type="protein sequence ID" value="MFD1847607.1"/>
    <property type="molecule type" value="Genomic_DNA"/>
</dbReference>
<proteinExistence type="predicted"/>
<dbReference type="Proteomes" id="UP001597307">
    <property type="component" value="Unassembled WGS sequence"/>
</dbReference>
<keyword evidence="1" id="KW-0238">DNA-binding</keyword>
<dbReference type="SMART" id="SM00530">
    <property type="entry name" value="HTH_XRE"/>
    <property type="match status" value="1"/>
</dbReference>
<dbReference type="Gene3D" id="1.10.260.40">
    <property type="entry name" value="lambda repressor-like DNA-binding domains"/>
    <property type="match status" value="1"/>
</dbReference>
<dbReference type="RefSeq" id="WP_377959665.1">
    <property type="nucleotide sequence ID" value="NZ_BAAAIJ010000051.1"/>
</dbReference>
<evidence type="ECO:0000256" key="2">
    <source>
        <dbReference type="SAM" id="MobiDB-lite"/>
    </source>
</evidence>